<comment type="caution">
    <text evidence="2">The sequence shown here is derived from an EMBL/GenBank/DDBJ whole genome shotgun (WGS) entry which is preliminary data.</text>
</comment>
<evidence type="ECO:0000313" key="3">
    <source>
        <dbReference type="Proteomes" id="UP000287651"/>
    </source>
</evidence>
<gene>
    <name evidence="2" type="ORF">B296_00012726</name>
</gene>
<evidence type="ECO:0000313" key="2">
    <source>
        <dbReference type="EMBL" id="RRT64619.1"/>
    </source>
</evidence>
<dbReference type="AlphaFoldDB" id="A0A426ZKV2"/>
<proteinExistence type="predicted"/>
<dbReference type="EMBL" id="AMZH03006122">
    <property type="protein sequence ID" value="RRT64619.1"/>
    <property type="molecule type" value="Genomic_DNA"/>
</dbReference>
<dbReference type="Proteomes" id="UP000287651">
    <property type="component" value="Unassembled WGS sequence"/>
</dbReference>
<accession>A0A426ZKV2</accession>
<organism evidence="2 3">
    <name type="scientific">Ensete ventricosum</name>
    <name type="common">Abyssinian banana</name>
    <name type="synonym">Musa ensete</name>
    <dbReference type="NCBI Taxonomy" id="4639"/>
    <lineage>
        <taxon>Eukaryota</taxon>
        <taxon>Viridiplantae</taxon>
        <taxon>Streptophyta</taxon>
        <taxon>Embryophyta</taxon>
        <taxon>Tracheophyta</taxon>
        <taxon>Spermatophyta</taxon>
        <taxon>Magnoliopsida</taxon>
        <taxon>Liliopsida</taxon>
        <taxon>Zingiberales</taxon>
        <taxon>Musaceae</taxon>
        <taxon>Ensete</taxon>
    </lineage>
</organism>
<feature type="compositionally biased region" description="Basic and acidic residues" evidence="1">
    <location>
        <begin position="40"/>
        <end position="58"/>
    </location>
</feature>
<evidence type="ECO:0000256" key="1">
    <source>
        <dbReference type="SAM" id="MobiDB-lite"/>
    </source>
</evidence>
<protein>
    <submittedName>
        <fullName evidence="2">Uncharacterized protein</fullName>
    </submittedName>
</protein>
<name>A0A426ZKV2_ENSVE</name>
<sequence length="80" mass="8389">MNPPAVKKPSAAGEEHPPPAVKEPTAAGEGHSAMKQPAEAARKKPMEEHPVGPEEQHAKQSVASGCLLPWHLSPKRTSAA</sequence>
<reference evidence="2 3" key="1">
    <citation type="journal article" date="2014" name="Agronomy (Basel)">
        <title>A Draft Genome Sequence for Ensete ventricosum, the Drought-Tolerant Tree Against Hunger.</title>
        <authorList>
            <person name="Harrison J."/>
            <person name="Moore K.A."/>
            <person name="Paszkiewicz K."/>
            <person name="Jones T."/>
            <person name="Grant M."/>
            <person name="Ambacheew D."/>
            <person name="Muzemil S."/>
            <person name="Studholme D.J."/>
        </authorList>
    </citation>
    <scope>NUCLEOTIDE SEQUENCE [LARGE SCALE GENOMIC DNA]</scope>
</reference>
<feature type="region of interest" description="Disordered" evidence="1">
    <location>
        <begin position="1"/>
        <end position="80"/>
    </location>
</feature>